<dbReference type="PROSITE" id="PS50835">
    <property type="entry name" value="IG_LIKE"/>
    <property type="match status" value="1"/>
</dbReference>
<dbReference type="SUPFAM" id="SSF52058">
    <property type="entry name" value="L domain-like"/>
    <property type="match status" value="1"/>
</dbReference>
<dbReference type="InterPro" id="IPR003598">
    <property type="entry name" value="Ig_sub2"/>
</dbReference>
<keyword evidence="2 6" id="KW-0732">Signal</keyword>
<feature type="domain" description="Ig-like" evidence="7">
    <location>
        <begin position="434"/>
        <end position="547"/>
    </location>
</feature>
<feature type="compositionally biased region" description="Polar residues" evidence="5">
    <location>
        <begin position="896"/>
        <end position="909"/>
    </location>
</feature>
<dbReference type="Proteomes" id="UP001516400">
    <property type="component" value="Unassembled WGS sequence"/>
</dbReference>
<dbReference type="EMBL" id="JABFTP020000001">
    <property type="protein sequence ID" value="KAL3267153.1"/>
    <property type="molecule type" value="Genomic_DNA"/>
</dbReference>
<feature type="region of interest" description="Disordered" evidence="5">
    <location>
        <begin position="891"/>
        <end position="932"/>
    </location>
</feature>
<keyword evidence="4" id="KW-1015">Disulfide bond</keyword>
<evidence type="ECO:0000259" key="7">
    <source>
        <dbReference type="PROSITE" id="PS50835"/>
    </source>
</evidence>
<gene>
    <name evidence="8" type="ORF">HHI36_011292</name>
</gene>
<dbReference type="SUPFAM" id="SSF48726">
    <property type="entry name" value="Immunoglobulin"/>
    <property type="match status" value="1"/>
</dbReference>
<evidence type="ECO:0000256" key="3">
    <source>
        <dbReference type="ARBA" id="ARBA00022737"/>
    </source>
</evidence>
<evidence type="ECO:0000256" key="1">
    <source>
        <dbReference type="ARBA" id="ARBA00022614"/>
    </source>
</evidence>
<dbReference type="PANTHER" id="PTHR24373">
    <property type="entry name" value="SLIT RELATED LEUCINE-RICH REPEAT NEURONAL PROTEIN"/>
    <property type="match status" value="1"/>
</dbReference>
<dbReference type="InterPro" id="IPR032675">
    <property type="entry name" value="LRR_dom_sf"/>
</dbReference>
<feature type="chain" id="PRO_5044853766" description="Ig-like domain-containing protein" evidence="6">
    <location>
        <begin position="30"/>
        <end position="932"/>
    </location>
</feature>
<dbReference type="Pfam" id="PF13855">
    <property type="entry name" value="LRR_8"/>
    <property type="match status" value="3"/>
</dbReference>
<keyword evidence="3" id="KW-0677">Repeat</keyword>
<evidence type="ECO:0000313" key="8">
    <source>
        <dbReference type="EMBL" id="KAL3267153.1"/>
    </source>
</evidence>
<evidence type="ECO:0000256" key="6">
    <source>
        <dbReference type="SAM" id="SignalP"/>
    </source>
</evidence>
<feature type="signal peptide" evidence="6">
    <location>
        <begin position="1"/>
        <end position="29"/>
    </location>
</feature>
<evidence type="ECO:0000313" key="9">
    <source>
        <dbReference type="Proteomes" id="UP001516400"/>
    </source>
</evidence>
<dbReference type="Gene3D" id="3.80.10.10">
    <property type="entry name" value="Ribonuclease Inhibitor"/>
    <property type="match status" value="2"/>
</dbReference>
<dbReference type="InterPro" id="IPR050328">
    <property type="entry name" value="Dev_Immune_Receptor"/>
</dbReference>
<name>A0ABD2ML96_9CUCU</name>
<dbReference type="SMART" id="SM00408">
    <property type="entry name" value="IGc2"/>
    <property type="match status" value="1"/>
</dbReference>
<dbReference type="Gene3D" id="2.60.40.10">
    <property type="entry name" value="Immunoglobulins"/>
    <property type="match status" value="1"/>
</dbReference>
<dbReference type="PANTHER" id="PTHR24373:SF370">
    <property type="entry name" value="FISH-LIPS, ISOFORM E"/>
    <property type="match status" value="1"/>
</dbReference>
<keyword evidence="1" id="KW-0433">Leucine-rich repeat</keyword>
<sequence length="932" mass="106886">MENSHRLTPAGTAVYTWILLLILTNTATANADFQTDDDPSYPSRSCEIRDRFLLKCAYRVSRDLSIPPSVNRAELANVTLESKLDARNLRKLKWTSSSIEDVRDVVANPANLNVLDMSLNEMTMLVDNHFDGYGNLDIMNLSFNHINDIKRYAFRGLDLKELYLSHNSLIAIPFQVFHPMQNLKILDLSYNSIVKILDHFFKFNRNIEILFLNNNKLANFTSNALADLLNLHRLDISHNSLQYFSKGIFDSLKSLEYLNVAHNPILNILSGTFRGLHSLQILDLSGTQMNTIPFGLLHFSPQLESLIIDGTNIEELHNSELLGVPQLRKLKLRGNKKLKKIDSYFFADTPLIEELDISGNGLTFLHESISNLTHLKYLNMSNNPWACDCRMFWFAPWVESKKKSNLTVLGLTCGPYAYPDEMVPTLYHLNCTSPRIMFKSPTMQYRLGSDALLECRYSANPPPSITWISPRREVFHWNPDPAIPDVFEKHPHAHDRTMIPMRVIPPRIQVLDNGTLFVKNVTREDCGRYICYASNPVANATDNVLLHIDPTDWNYVRIISLIVGAQCAIATLVLTLIVQFLRYLVNRFGIFNNFCSFCKRDKVSPRAKQIYAMLDNIEQYKSQQLERLRDNYAQQVTRIKDNCNQQMDWIQNSYQSQAKHLKDFRDIGTAHLSTLRGQYQDQVKKVRDYSTGQLNWVRENYVFQRNKIRKFSAHKVLQLRETYKYQQQTLNKVLENLPSLYFENCRAGTCGRAESIVLDTNEVESLDMYIKAKIEKLAELEEINTDFNTDVTQSRLSLYYTPTERSVCSKVTSPTSPMEGIHINYIRDKPEVPILEQPCTSKSALLRELKMASEIGNGNISSYPSKSKAITLVDVELGKTTAERTRDAKLRFLSDSPEQSDNVDLSESSAPPPYKEEQDTDAEEDSRLETVL</sequence>
<dbReference type="InterPro" id="IPR007110">
    <property type="entry name" value="Ig-like_dom"/>
</dbReference>
<proteinExistence type="predicted"/>
<evidence type="ECO:0000256" key="2">
    <source>
        <dbReference type="ARBA" id="ARBA00022729"/>
    </source>
</evidence>
<evidence type="ECO:0000256" key="4">
    <source>
        <dbReference type="ARBA" id="ARBA00023157"/>
    </source>
</evidence>
<dbReference type="Pfam" id="PF13927">
    <property type="entry name" value="Ig_3"/>
    <property type="match status" value="1"/>
</dbReference>
<dbReference type="CDD" id="cd00096">
    <property type="entry name" value="Ig"/>
    <property type="match status" value="1"/>
</dbReference>
<dbReference type="SMART" id="SM00409">
    <property type="entry name" value="IG"/>
    <property type="match status" value="1"/>
</dbReference>
<dbReference type="InterPro" id="IPR003591">
    <property type="entry name" value="Leu-rich_rpt_typical-subtyp"/>
</dbReference>
<dbReference type="SMART" id="SM00082">
    <property type="entry name" value="LRRCT"/>
    <property type="match status" value="1"/>
</dbReference>
<dbReference type="AlphaFoldDB" id="A0ABD2ML96"/>
<comment type="caution">
    <text evidence="8">The sequence shown here is derived from an EMBL/GenBank/DDBJ whole genome shotgun (WGS) entry which is preliminary data.</text>
</comment>
<dbReference type="InterPro" id="IPR000483">
    <property type="entry name" value="Cys-rich_flank_reg_C"/>
</dbReference>
<dbReference type="PROSITE" id="PS51450">
    <property type="entry name" value="LRR"/>
    <property type="match status" value="1"/>
</dbReference>
<evidence type="ECO:0000256" key="5">
    <source>
        <dbReference type="SAM" id="MobiDB-lite"/>
    </source>
</evidence>
<organism evidence="8 9">
    <name type="scientific">Cryptolaemus montrouzieri</name>
    <dbReference type="NCBI Taxonomy" id="559131"/>
    <lineage>
        <taxon>Eukaryota</taxon>
        <taxon>Metazoa</taxon>
        <taxon>Ecdysozoa</taxon>
        <taxon>Arthropoda</taxon>
        <taxon>Hexapoda</taxon>
        <taxon>Insecta</taxon>
        <taxon>Pterygota</taxon>
        <taxon>Neoptera</taxon>
        <taxon>Endopterygota</taxon>
        <taxon>Coleoptera</taxon>
        <taxon>Polyphaga</taxon>
        <taxon>Cucujiformia</taxon>
        <taxon>Coccinelloidea</taxon>
        <taxon>Coccinellidae</taxon>
        <taxon>Scymninae</taxon>
        <taxon>Scymnini</taxon>
        <taxon>Cryptolaemus</taxon>
    </lineage>
</organism>
<keyword evidence="9" id="KW-1185">Reference proteome</keyword>
<protein>
    <recommendedName>
        <fullName evidence="7">Ig-like domain-containing protein</fullName>
    </recommendedName>
</protein>
<dbReference type="InterPro" id="IPR001611">
    <property type="entry name" value="Leu-rich_rpt"/>
</dbReference>
<dbReference type="InterPro" id="IPR003599">
    <property type="entry name" value="Ig_sub"/>
</dbReference>
<dbReference type="GO" id="GO:0071944">
    <property type="term" value="C:cell periphery"/>
    <property type="evidence" value="ECO:0007669"/>
    <property type="project" value="UniProtKB-ARBA"/>
</dbReference>
<dbReference type="SMART" id="SM00369">
    <property type="entry name" value="LRR_TYP"/>
    <property type="match status" value="9"/>
</dbReference>
<dbReference type="InterPro" id="IPR036179">
    <property type="entry name" value="Ig-like_dom_sf"/>
</dbReference>
<dbReference type="InterPro" id="IPR013783">
    <property type="entry name" value="Ig-like_fold"/>
</dbReference>
<accession>A0ABD2ML96</accession>
<reference evidence="8 9" key="1">
    <citation type="journal article" date="2021" name="BMC Biol.">
        <title>Horizontally acquired antibacterial genes associated with adaptive radiation of ladybird beetles.</title>
        <authorList>
            <person name="Li H.S."/>
            <person name="Tang X.F."/>
            <person name="Huang Y.H."/>
            <person name="Xu Z.Y."/>
            <person name="Chen M.L."/>
            <person name="Du X.Y."/>
            <person name="Qiu B.Y."/>
            <person name="Chen P.T."/>
            <person name="Zhang W."/>
            <person name="Slipinski A."/>
            <person name="Escalona H.E."/>
            <person name="Waterhouse R.M."/>
            <person name="Zwick A."/>
            <person name="Pang H."/>
        </authorList>
    </citation>
    <scope>NUCLEOTIDE SEQUENCE [LARGE SCALE GENOMIC DNA]</scope>
    <source>
        <strain evidence="8">SYSU2018</strain>
    </source>
</reference>